<evidence type="ECO:0000256" key="4">
    <source>
        <dbReference type="ARBA" id="ARBA00023136"/>
    </source>
</evidence>
<evidence type="ECO:0000256" key="3">
    <source>
        <dbReference type="ARBA" id="ARBA00022989"/>
    </source>
</evidence>
<dbReference type="STRING" id="446470.Snas_2676"/>
<dbReference type="EMBL" id="CP001778">
    <property type="protein sequence ID" value="ADD42353.1"/>
    <property type="molecule type" value="Genomic_DNA"/>
</dbReference>
<dbReference type="HOGENOM" id="CLU_045983_2_0_11"/>
<feature type="transmembrane region" description="Helical" evidence="6">
    <location>
        <begin position="181"/>
        <end position="204"/>
    </location>
</feature>
<evidence type="ECO:0000256" key="5">
    <source>
        <dbReference type="SAM" id="MobiDB-lite"/>
    </source>
</evidence>
<keyword evidence="2 6" id="KW-0812">Transmembrane</keyword>
<accession>D3Q782</accession>
<dbReference type="OrthoDB" id="2151407at2"/>
<dbReference type="Proteomes" id="UP000000844">
    <property type="component" value="Chromosome"/>
</dbReference>
<dbReference type="Pfam" id="PF12698">
    <property type="entry name" value="ABC2_membrane_3"/>
    <property type="match status" value="1"/>
</dbReference>
<sequence length="344" mass="35245">MSTQNPSATPTPWLKIGISILGLVALLTVILLAFALPALKSEPHDIPLAVAGPATAAEQVADQLEAKDAETFDLTVIETEDEARELIDDREVYGAIVIGPQGMTMYTASAASPAVSTMLTQMAAKMSAESGAKVPVEDVHPAADDDPNQRGLAAGALPLALAGYISAIMLALTVVGTLRQVIGLIVLTSVAAATLIAILQFWFGSIAGDYWINTAAGALGISAAAWMVLGLHAVLGKAGLGLGAATLILLGNPLSGLASAPELLPTGWSTVGQLLPPGATGTLLRSTGFFDGTGSTQAIWVLAVWVAVGVLMYAIGTTISSAKRRKAQEAPHIETEPERSPSPA</sequence>
<dbReference type="RefSeq" id="WP_013017924.1">
    <property type="nucleotide sequence ID" value="NC_013947.1"/>
</dbReference>
<feature type="transmembrane region" description="Helical" evidence="6">
    <location>
        <begin position="298"/>
        <end position="316"/>
    </location>
</feature>
<organism evidence="8 9">
    <name type="scientific">Stackebrandtia nassauensis (strain DSM 44728 / CIP 108903 / NRRL B-16338 / NBRC 102104 / LLR-40K-21)</name>
    <dbReference type="NCBI Taxonomy" id="446470"/>
    <lineage>
        <taxon>Bacteria</taxon>
        <taxon>Bacillati</taxon>
        <taxon>Actinomycetota</taxon>
        <taxon>Actinomycetes</taxon>
        <taxon>Glycomycetales</taxon>
        <taxon>Glycomycetaceae</taxon>
        <taxon>Stackebrandtia</taxon>
    </lineage>
</organism>
<dbReference type="eggNOG" id="COG0842">
    <property type="taxonomic scope" value="Bacteria"/>
</dbReference>
<feature type="transmembrane region" description="Helical" evidence="6">
    <location>
        <begin position="12"/>
        <end position="36"/>
    </location>
</feature>
<proteinExistence type="predicted"/>
<evidence type="ECO:0000256" key="6">
    <source>
        <dbReference type="SAM" id="Phobius"/>
    </source>
</evidence>
<evidence type="ECO:0000256" key="1">
    <source>
        <dbReference type="ARBA" id="ARBA00004141"/>
    </source>
</evidence>
<gene>
    <name evidence="8" type="ordered locus">Snas_2676</name>
</gene>
<feature type="transmembrane region" description="Helical" evidence="6">
    <location>
        <begin position="152"/>
        <end position="174"/>
    </location>
</feature>
<dbReference type="InterPro" id="IPR013525">
    <property type="entry name" value="ABC2_TM"/>
</dbReference>
<feature type="transmembrane region" description="Helical" evidence="6">
    <location>
        <begin position="210"/>
        <end position="231"/>
    </location>
</feature>
<feature type="compositionally biased region" description="Basic and acidic residues" evidence="5">
    <location>
        <begin position="327"/>
        <end position="344"/>
    </location>
</feature>
<feature type="transmembrane region" description="Helical" evidence="6">
    <location>
        <begin position="238"/>
        <end position="258"/>
    </location>
</feature>
<keyword evidence="9" id="KW-1185">Reference proteome</keyword>
<name>D3Q782_STANL</name>
<keyword evidence="4 6" id="KW-0472">Membrane</keyword>
<protein>
    <recommendedName>
        <fullName evidence="7">ABC-2 type transporter transmembrane domain-containing protein</fullName>
    </recommendedName>
</protein>
<dbReference type="AlphaFoldDB" id="D3Q782"/>
<dbReference type="KEGG" id="sna:Snas_2676"/>
<evidence type="ECO:0000259" key="7">
    <source>
        <dbReference type="Pfam" id="PF12698"/>
    </source>
</evidence>
<evidence type="ECO:0000256" key="2">
    <source>
        <dbReference type="ARBA" id="ARBA00022692"/>
    </source>
</evidence>
<feature type="region of interest" description="Disordered" evidence="5">
    <location>
        <begin position="325"/>
        <end position="344"/>
    </location>
</feature>
<reference evidence="8 9" key="1">
    <citation type="journal article" date="2009" name="Stand. Genomic Sci.">
        <title>Complete genome sequence of Stackebrandtia nassauensis type strain (LLR-40K-21).</title>
        <authorList>
            <person name="Munk C."/>
            <person name="Lapidus A."/>
            <person name="Copeland A."/>
            <person name="Jando M."/>
            <person name="Mayilraj S."/>
            <person name="Glavina Del Rio T."/>
            <person name="Nolan M."/>
            <person name="Chen F."/>
            <person name="Lucas S."/>
            <person name="Tice H."/>
            <person name="Cheng J.F."/>
            <person name="Han C."/>
            <person name="Detter J.C."/>
            <person name="Bruce D."/>
            <person name="Goodwin L."/>
            <person name="Chain P."/>
            <person name="Pitluck S."/>
            <person name="Goker M."/>
            <person name="Ovchinikova G."/>
            <person name="Pati A."/>
            <person name="Ivanova N."/>
            <person name="Mavromatis K."/>
            <person name="Chen A."/>
            <person name="Palaniappan K."/>
            <person name="Land M."/>
            <person name="Hauser L."/>
            <person name="Chang Y.J."/>
            <person name="Jeffries C.D."/>
            <person name="Bristow J."/>
            <person name="Eisen J.A."/>
            <person name="Markowitz V."/>
            <person name="Hugenholtz P."/>
            <person name="Kyrpides N.C."/>
            <person name="Klenk H.P."/>
        </authorList>
    </citation>
    <scope>NUCLEOTIDE SEQUENCE [LARGE SCALE GENOMIC DNA]</scope>
    <source>
        <strain evidence="9">DSM 44728 / CIP 108903 / NRRL B-16338 / NBRC 102104 / LLR-40K-21</strain>
    </source>
</reference>
<comment type="subcellular location">
    <subcellularLocation>
        <location evidence="1">Membrane</location>
        <topology evidence="1">Multi-pass membrane protein</topology>
    </subcellularLocation>
</comment>
<evidence type="ECO:0000313" key="9">
    <source>
        <dbReference type="Proteomes" id="UP000000844"/>
    </source>
</evidence>
<evidence type="ECO:0000313" key="8">
    <source>
        <dbReference type="EMBL" id="ADD42353.1"/>
    </source>
</evidence>
<keyword evidence="3 6" id="KW-1133">Transmembrane helix</keyword>
<feature type="domain" description="ABC-2 type transporter transmembrane" evidence="7">
    <location>
        <begin position="21"/>
        <end position="287"/>
    </location>
</feature>